<protein>
    <submittedName>
        <fullName evidence="1">Uncharacterized protein</fullName>
    </submittedName>
</protein>
<dbReference type="Proteomes" id="UP000228952">
    <property type="component" value="Unassembled WGS sequence"/>
</dbReference>
<dbReference type="AlphaFoldDB" id="A0A2M7W1A4"/>
<gene>
    <name evidence="1" type="ORF">COX64_03730</name>
</gene>
<dbReference type="Gene3D" id="3.20.20.80">
    <property type="entry name" value="Glycosidases"/>
    <property type="match status" value="1"/>
</dbReference>
<sequence length="450" mass="51193">MQSSAKSKINFSKTDRYVEEFQNAGFKTLVLALRSRSLWASKDFLLDHSPKLEYLDDYGNWIQVVVERYDKDGMNDMPGLKYPVIYYEIGTEFSSYEPESTQNYLEMLATAYKVAHTAYSDVKILHAAFLTSNVFKSYSTELAYSNLNEIEKHFKENEALLKKHAKPLAENRKVLDRSDIFDVVNFHSLGNPEEIEGNVRWLELEMKKRGISKPIIISDTGISPFVGLGPATSCKGKQVAILFPPANNNDRCRLAEYFKKLINKDSDSLEWVRGFAGIDVVKRVVIAADQGVTLIDTVWAEELPLAQAALFQAASGNNGWGGMTKTNINVFTEQRTIVEIYPSFYALKQLQAFIKGYTQISRIQTRDTNVRIYELIINKKKKWIAWYESGKLLLPEDKSSTVQFQFTVDSDKTVENVITKQNQTNARKQKIKVAGGKVSITLTDNPLYIY</sequence>
<dbReference type="EMBL" id="PFQB01000098">
    <property type="protein sequence ID" value="PJA13029.1"/>
    <property type="molecule type" value="Genomic_DNA"/>
</dbReference>
<organism evidence="1 2">
    <name type="scientific">Candidatus Dojkabacteria bacterium CG_4_10_14_0_2_um_filter_Dojkabacteria_WS6_41_15</name>
    <dbReference type="NCBI Taxonomy" id="2014249"/>
    <lineage>
        <taxon>Bacteria</taxon>
        <taxon>Candidatus Dojkabacteria</taxon>
    </lineage>
</organism>
<evidence type="ECO:0000313" key="1">
    <source>
        <dbReference type="EMBL" id="PJA13029.1"/>
    </source>
</evidence>
<evidence type="ECO:0000313" key="2">
    <source>
        <dbReference type="Proteomes" id="UP000228952"/>
    </source>
</evidence>
<comment type="caution">
    <text evidence="1">The sequence shown here is derived from an EMBL/GenBank/DDBJ whole genome shotgun (WGS) entry which is preliminary data.</text>
</comment>
<reference evidence="2" key="1">
    <citation type="submission" date="2017-09" db="EMBL/GenBank/DDBJ databases">
        <title>Depth-based differentiation of microbial function through sediment-hosted aquifers and enrichment of novel symbionts in the deep terrestrial subsurface.</title>
        <authorList>
            <person name="Probst A.J."/>
            <person name="Ladd B."/>
            <person name="Jarett J.K."/>
            <person name="Geller-Mcgrath D.E."/>
            <person name="Sieber C.M.K."/>
            <person name="Emerson J.B."/>
            <person name="Anantharaman K."/>
            <person name="Thomas B.C."/>
            <person name="Malmstrom R."/>
            <person name="Stieglmeier M."/>
            <person name="Klingl A."/>
            <person name="Woyke T."/>
            <person name="Ryan C.M."/>
            <person name="Banfield J.F."/>
        </authorList>
    </citation>
    <scope>NUCLEOTIDE SEQUENCE [LARGE SCALE GENOMIC DNA]</scope>
</reference>
<proteinExistence type="predicted"/>
<dbReference type="SUPFAM" id="SSF51445">
    <property type="entry name" value="(Trans)glycosidases"/>
    <property type="match status" value="1"/>
</dbReference>
<accession>A0A2M7W1A4</accession>
<dbReference type="InterPro" id="IPR017853">
    <property type="entry name" value="GH"/>
</dbReference>
<name>A0A2M7W1A4_9BACT</name>